<evidence type="ECO:0000313" key="1">
    <source>
        <dbReference type="EMBL" id="CEG16185.1"/>
    </source>
</evidence>
<keyword evidence="2" id="KW-1185">Reference proteome</keyword>
<dbReference type="AlphaFoldDB" id="A0A0U5FC07"/>
<protein>
    <recommendedName>
        <fullName evidence="3">Peptide chain release factor 2</fullName>
    </recommendedName>
</protein>
<accession>A0A0U5FC07</accession>
<reference evidence="1 2" key="1">
    <citation type="submission" date="2014-09" db="EMBL/GenBank/DDBJ databases">
        <authorList>
            <person name="Regsiter A."/>
        </authorList>
    </citation>
    <scope>NUCLEOTIDE SEQUENCE [LARGE SCALE GENOMIC DNA]</scope>
</reference>
<gene>
    <name evidence="1" type="ORF">XAC3562_300073</name>
</gene>
<dbReference type="EMBL" id="CCXZ01000123">
    <property type="protein sequence ID" value="CEG16185.1"/>
    <property type="molecule type" value="Genomic_DNA"/>
</dbReference>
<proteinExistence type="predicted"/>
<name>A0A0U5FC07_XANCI</name>
<evidence type="ECO:0008006" key="3">
    <source>
        <dbReference type="Google" id="ProtNLM"/>
    </source>
</evidence>
<sequence>MIETNPIRQRITDLNDRVLSLRGYL</sequence>
<organism evidence="1 2">
    <name type="scientific">Xanthomonas citri pv. citri</name>
    <dbReference type="NCBI Taxonomy" id="611301"/>
    <lineage>
        <taxon>Bacteria</taxon>
        <taxon>Pseudomonadati</taxon>
        <taxon>Pseudomonadota</taxon>
        <taxon>Gammaproteobacteria</taxon>
        <taxon>Lysobacterales</taxon>
        <taxon>Lysobacteraceae</taxon>
        <taxon>Xanthomonas</taxon>
    </lineage>
</organism>
<dbReference type="Proteomes" id="UP000052230">
    <property type="component" value="Unassembled WGS sequence"/>
</dbReference>
<comment type="caution">
    <text evidence="1">The sequence shown here is derived from an EMBL/GenBank/DDBJ whole genome shotgun (WGS) entry which is preliminary data.</text>
</comment>
<evidence type="ECO:0000313" key="2">
    <source>
        <dbReference type="Proteomes" id="UP000052230"/>
    </source>
</evidence>